<proteinExistence type="predicted"/>
<feature type="chain" id="PRO_5043335793" evidence="1">
    <location>
        <begin position="27"/>
        <end position="271"/>
    </location>
</feature>
<organism evidence="3">
    <name type="scientific">Singulisphaera sp. Ch08</name>
    <dbReference type="NCBI Taxonomy" id="3120278"/>
    <lineage>
        <taxon>Bacteria</taxon>
        <taxon>Pseudomonadati</taxon>
        <taxon>Planctomycetota</taxon>
        <taxon>Planctomycetia</taxon>
        <taxon>Isosphaerales</taxon>
        <taxon>Isosphaeraceae</taxon>
        <taxon>Singulisphaera</taxon>
    </lineage>
</organism>
<protein>
    <submittedName>
        <fullName evidence="3">PEP-CTERM sorting domain-containing protein</fullName>
    </submittedName>
</protein>
<name>A0AAU7C5R7_9BACT</name>
<accession>A0AAU7C5R7</accession>
<feature type="signal peptide" evidence="1">
    <location>
        <begin position="1"/>
        <end position="26"/>
    </location>
</feature>
<dbReference type="InterPro" id="IPR013424">
    <property type="entry name" value="Ice-binding_C"/>
</dbReference>
<reference evidence="3" key="1">
    <citation type="submission" date="2024-05" db="EMBL/GenBank/DDBJ databases">
        <title>Planctomycetes of the genus Singulisphaera possess chitinolytic capabilities.</title>
        <authorList>
            <person name="Ivanova A."/>
        </authorList>
    </citation>
    <scope>NUCLEOTIDE SEQUENCE</scope>
    <source>
        <strain evidence="3">Ch08T</strain>
    </source>
</reference>
<evidence type="ECO:0000259" key="2">
    <source>
        <dbReference type="Pfam" id="PF07589"/>
    </source>
</evidence>
<dbReference type="RefSeq" id="WP_406693382.1">
    <property type="nucleotide sequence ID" value="NZ_CP155447.1"/>
</dbReference>
<sequence length="271" mass="29065">MLKSRLYHWLPAIVIVGTVALPPANADSIKTSMAGSEAWGNSGNGNPFNGGEGWVFGSGFMRTQQIYDISSFQTPITSPAYVTQIAFRSDANPFTVTYPDMHIELSTTTKSVDGLSVNFAENTGADSKVVYEGALPLFSMERTGNPALPGPFDIVINLQHPFLYDPSAGHLLLDIINPSGQIRSSQFDSAEGLGDFVSRVYSYTGQGSLTTGFADSIGLITQFTFSDDPTPIPQPERPTVVPEPSSLATFGLTLVAAAFAGRRRRRSTGSR</sequence>
<evidence type="ECO:0000313" key="3">
    <source>
        <dbReference type="EMBL" id="XBH00713.1"/>
    </source>
</evidence>
<evidence type="ECO:0000256" key="1">
    <source>
        <dbReference type="SAM" id="SignalP"/>
    </source>
</evidence>
<feature type="domain" description="Ice-binding protein C-terminal" evidence="2">
    <location>
        <begin position="241"/>
        <end position="264"/>
    </location>
</feature>
<keyword evidence="1" id="KW-0732">Signal</keyword>
<dbReference type="AlphaFoldDB" id="A0AAU7C5R7"/>
<gene>
    <name evidence="3" type="ORF">V5E97_20375</name>
</gene>
<dbReference type="NCBIfam" id="TIGR02595">
    <property type="entry name" value="PEP_CTERM"/>
    <property type="match status" value="1"/>
</dbReference>
<dbReference type="EMBL" id="CP155447">
    <property type="protein sequence ID" value="XBH00713.1"/>
    <property type="molecule type" value="Genomic_DNA"/>
</dbReference>
<dbReference type="Pfam" id="PF07589">
    <property type="entry name" value="PEP-CTERM"/>
    <property type="match status" value="1"/>
</dbReference>